<dbReference type="RefSeq" id="WP_183549174.1">
    <property type="nucleotide sequence ID" value="NZ_BMQT01000011.1"/>
</dbReference>
<dbReference type="EMBL" id="JACHXG010000010">
    <property type="protein sequence ID" value="MBB3091301.1"/>
    <property type="molecule type" value="Genomic_DNA"/>
</dbReference>
<dbReference type="InterPro" id="IPR049492">
    <property type="entry name" value="BD-FAE-like_dom"/>
</dbReference>
<comment type="caution">
    <text evidence="3">The sequence shown here is derived from an EMBL/GenBank/DDBJ whole genome shotgun (WGS) entry which is preliminary data.</text>
</comment>
<dbReference type="SUPFAM" id="SSF53474">
    <property type="entry name" value="alpha/beta-Hydrolases"/>
    <property type="match status" value="1"/>
</dbReference>
<evidence type="ECO:0000313" key="3">
    <source>
        <dbReference type="EMBL" id="MBB3091301.1"/>
    </source>
</evidence>
<dbReference type="GO" id="GO:0016787">
    <property type="term" value="F:hydrolase activity"/>
    <property type="evidence" value="ECO:0007669"/>
    <property type="project" value="UniProtKB-KW"/>
</dbReference>
<evidence type="ECO:0000256" key="1">
    <source>
        <dbReference type="ARBA" id="ARBA00022801"/>
    </source>
</evidence>
<gene>
    <name evidence="3" type="ORF">FHS12_004271</name>
</gene>
<dbReference type="Gene3D" id="3.40.50.1820">
    <property type="entry name" value="alpha/beta hydrolase"/>
    <property type="match status" value="1"/>
</dbReference>
<evidence type="ECO:0000259" key="2">
    <source>
        <dbReference type="Pfam" id="PF20434"/>
    </source>
</evidence>
<feature type="domain" description="BD-FAE-like" evidence="2">
    <location>
        <begin position="150"/>
        <end position="356"/>
    </location>
</feature>
<keyword evidence="4" id="KW-1185">Reference proteome</keyword>
<dbReference type="PANTHER" id="PTHR48081">
    <property type="entry name" value="AB HYDROLASE SUPERFAMILY PROTEIN C4A8.06C"/>
    <property type="match status" value="1"/>
</dbReference>
<dbReference type="AlphaFoldDB" id="A0A7W5FAM6"/>
<evidence type="ECO:0000313" key="4">
    <source>
        <dbReference type="Proteomes" id="UP000577707"/>
    </source>
</evidence>
<organism evidence="3 4">
    <name type="scientific">Nocardioides albus</name>
    <dbReference type="NCBI Taxonomy" id="1841"/>
    <lineage>
        <taxon>Bacteria</taxon>
        <taxon>Bacillati</taxon>
        <taxon>Actinomycetota</taxon>
        <taxon>Actinomycetes</taxon>
        <taxon>Propionibacteriales</taxon>
        <taxon>Nocardioidaceae</taxon>
        <taxon>Nocardioides</taxon>
    </lineage>
</organism>
<dbReference type="Proteomes" id="UP000577707">
    <property type="component" value="Unassembled WGS sequence"/>
</dbReference>
<protein>
    <submittedName>
        <fullName evidence="3">Acetyl esterase/lipase</fullName>
    </submittedName>
</protein>
<reference evidence="3 4" key="1">
    <citation type="submission" date="2020-08" db="EMBL/GenBank/DDBJ databases">
        <title>Genomic Encyclopedia of Type Strains, Phase III (KMG-III): the genomes of soil and plant-associated and newly described type strains.</title>
        <authorList>
            <person name="Whitman W."/>
        </authorList>
    </citation>
    <scope>NUCLEOTIDE SEQUENCE [LARGE SCALE GENOMIC DNA]</scope>
    <source>
        <strain evidence="3 4">CECT 3302</strain>
    </source>
</reference>
<dbReference type="Pfam" id="PF20434">
    <property type="entry name" value="BD-FAE"/>
    <property type="match status" value="1"/>
</dbReference>
<sequence>MARLPRAHTVRQAALAALAANALWPPVDRTGPRGAIGSFAAGWLAGDLAPQLLALGVADTAASAIRRKVSPLGLALAGTAAAGFALNAYRAGSARDLLEEALTETLGTPPGERTPLDLAQLARPFRMKNPAVEVIRDIAYADSDSSRARLDIYRPAGVEVVTAPVLFHVHGGAWTLGSKEQQGQLLMNRMAAANGWVCVTINYRLAPKHRWPAQIVDVKRALAWVHEHIADYGGDPDYVVATGGSAGGHLAALAALTPGFAPFQPGFEDADTRVAACVPFYGVYDVAGDDGDRYTTRVRDGLWTQKIMPEGATIEDFRQASPIHHITEEAPDFFVLHGALDTLVSKRQAHSFVARLREVSKATVTYVEMPGAQHAFDVFGGIRAHHAVAAVERWLLWHRERAGARLG</sequence>
<dbReference type="InterPro" id="IPR050300">
    <property type="entry name" value="GDXG_lipolytic_enzyme"/>
</dbReference>
<keyword evidence="1" id="KW-0378">Hydrolase</keyword>
<accession>A0A7W5FAM6</accession>
<name>A0A7W5FAM6_9ACTN</name>
<proteinExistence type="predicted"/>
<dbReference type="PANTHER" id="PTHR48081:SF33">
    <property type="entry name" value="KYNURENINE FORMAMIDASE"/>
    <property type="match status" value="1"/>
</dbReference>
<dbReference type="InterPro" id="IPR029058">
    <property type="entry name" value="AB_hydrolase_fold"/>
</dbReference>